<gene>
    <name evidence="8" type="primary">petM</name>
    <name evidence="10" type="ORF">K4A83_16995</name>
</gene>
<evidence type="ECO:0000256" key="1">
    <source>
        <dbReference type="ARBA" id="ARBA00004167"/>
    </source>
</evidence>
<dbReference type="RefSeq" id="WP_017306586.1">
    <property type="nucleotide sequence ID" value="NZ_JAIHOM010000099.1"/>
</dbReference>
<keyword evidence="3 8" id="KW-0602">Photosynthesis</keyword>
<organism evidence="10 11">
    <name type="scientific">Spirulina subsalsa FACHB-351</name>
    <dbReference type="NCBI Taxonomy" id="234711"/>
    <lineage>
        <taxon>Bacteria</taxon>
        <taxon>Bacillati</taxon>
        <taxon>Cyanobacteriota</taxon>
        <taxon>Cyanophyceae</taxon>
        <taxon>Spirulinales</taxon>
        <taxon>Spirulinaceae</taxon>
        <taxon>Spirulina</taxon>
    </lineage>
</organism>
<dbReference type="SUPFAM" id="SSF103441">
    <property type="entry name" value="PetM subunit of the cytochrome b6f complex"/>
    <property type="match status" value="1"/>
</dbReference>
<proteinExistence type="inferred from homology"/>
<evidence type="ECO:0000256" key="9">
    <source>
        <dbReference type="SAM" id="Phobius"/>
    </source>
</evidence>
<protein>
    <recommendedName>
        <fullName evidence="8">Cytochrome b6-f complex subunit 7</fullName>
    </recommendedName>
    <alternativeName>
        <fullName evidence="8">Cytochrome b6-f complex subunit PetM</fullName>
    </alternativeName>
    <alternativeName>
        <fullName evidence="8">Cytochrome b6-f complex subunit VII</fullName>
    </alternativeName>
</protein>
<evidence type="ECO:0000256" key="3">
    <source>
        <dbReference type="ARBA" id="ARBA00022531"/>
    </source>
</evidence>
<sequence>MTANDILFNAVVLSSTLILVGLSLGFLILKIQGKAAD</sequence>
<dbReference type="InterPro" id="IPR012595">
    <property type="entry name" value="PetM_cyt_b6/f_cplx_su7"/>
</dbReference>
<evidence type="ECO:0000313" key="11">
    <source>
        <dbReference type="Proteomes" id="UP001526426"/>
    </source>
</evidence>
<keyword evidence="6 8" id="KW-1133">Transmembrane helix</keyword>
<dbReference type="Proteomes" id="UP001526426">
    <property type="component" value="Unassembled WGS sequence"/>
</dbReference>
<evidence type="ECO:0000256" key="2">
    <source>
        <dbReference type="ARBA" id="ARBA00022448"/>
    </source>
</evidence>
<feature type="transmembrane region" description="Helical" evidence="9">
    <location>
        <begin position="6"/>
        <end position="29"/>
    </location>
</feature>
<dbReference type="EMBL" id="JAIHOM010000099">
    <property type="protein sequence ID" value="MCW6037957.1"/>
    <property type="molecule type" value="Genomic_DNA"/>
</dbReference>
<comment type="subcellular location">
    <subcellularLocation>
        <location evidence="8">Cellular thylakoid membrane</location>
        <topology evidence="8">Single-pass membrane protein</topology>
    </subcellularLocation>
    <subcellularLocation>
        <location evidence="1">Membrane</location>
        <topology evidence="1">Single-pass membrane protein</topology>
    </subcellularLocation>
</comment>
<keyword evidence="5 8" id="KW-0249">Electron transport</keyword>
<keyword evidence="11" id="KW-1185">Reference proteome</keyword>
<comment type="similarity">
    <text evidence="8">Belongs to the PetM family.</text>
</comment>
<keyword evidence="7 8" id="KW-0472">Membrane</keyword>
<comment type="caution">
    <text evidence="10">The sequence shown here is derived from an EMBL/GenBank/DDBJ whole genome shotgun (WGS) entry which is preliminary data.</text>
</comment>
<evidence type="ECO:0000256" key="5">
    <source>
        <dbReference type="ARBA" id="ARBA00022982"/>
    </source>
</evidence>
<name>A0ABT3L8X1_9CYAN</name>
<comment type="function">
    <text evidence="8">Component of the cytochrome b6-f complex, which mediates electron transfer between photosystem II (PSII) and photosystem I (PSI), cyclic electron flow around PSI, and state transitions.</text>
</comment>
<keyword evidence="2 8" id="KW-0813">Transport</keyword>
<evidence type="ECO:0000256" key="4">
    <source>
        <dbReference type="ARBA" id="ARBA00022692"/>
    </source>
</evidence>
<evidence type="ECO:0000256" key="6">
    <source>
        <dbReference type="ARBA" id="ARBA00022989"/>
    </source>
</evidence>
<evidence type="ECO:0000313" key="10">
    <source>
        <dbReference type="EMBL" id="MCW6037957.1"/>
    </source>
</evidence>
<dbReference type="Pfam" id="PF08041">
    <property type="entry name" value="PetM"/>
    <property type="match status" value="1"/>
</dbReference>
<comment type="subunit">
    <text evidence="8">The 4 large subunits of the cytochrome b6-f complex are cytochrome b6, subunit IV (17 kDa polypeptide, PetD), cytochrome f and the Rieske protein, while the 4 small subunits are PetG, PetL, PetM and PetN. The complex functions as a dimer.</text>
</comment>
<evidence type="ECO:0000256" key="7">
    <source>
        <dbReference type="ARBA" id="ARBA00023136"/>
    </source>
</evidence>
<evidence type="ECO:0000256" key="8">
    <source>
        <dbReference type="HAMAP-Rule" id="MF_00396"/>
    </source>
</evidence>
<reference evidence="10 11" key="1">
    <citation type="submission" date="2021-08" db="EMBL/GenBank/DDBJ databases">
        <title>Draft genome sequence of Spirulina subsalsa with high tolerance to salinity and hype-accumulation of phycocyanin.</title>
        <authorList>
            <person name="Pei H."/>
            <person name="Jiang L."/>
        </authorList>
    </citation>
    <scope>NUCLEOTIDE SEQUENCE [LARGE SCALE GENOMIC DNA]</scope>
    <source>
        <strain evidence="10 11">FACHB-351</strain>
    </source>
</reference>
<dbReference type="HAMAP" id="MF_00396">
    <property type="entry name" value="Cytb6_f_PetM"/>
    <property type="match status" value="1"/>
</dbReference>
<keyword evidence="8" id="KW-0793">Thylakoid</keyword>
<accession>A0ABT3L8X1</accession>
<keyword evidence="4 8" id="KW-0812">Transmembrane</keyword>